<dbReference type="AlphaFoldDB" id="A0AA37P9V8"/>
<dbReference type="RefSeq" id="XP_049130688.1">
    <property type="nucleotide sequence ID" value="XM_049274731.1"/>
</dbReference>
<feature type="repeat" description="WD" evidence="3">
    <location>
        <begin position="936"/>
        <end position="977"/>
    </location>
</feature>
<feature type="region of interest" description="Disordered" evidence="4">
    <location>
        <begin position="1"/>
        <end position="46"/>
    </location>
</feature>
<accession>A0AA37P9V8</accession>
<dbReference type="EMBL" id="BQXU01000023">
    <property type="protein sequence ID" value="GKT48338.1"/>
    <property type="molecule type" value="Genomic_DNA"/>
</dbReference>
<evidence type="ECO:0000256" key="4">
    <source>
        <dbReference type="SAM" id="MobiDB-lite"/>
    </source>
</evidence>
<keyword evidence="1 3" id="KW-0853">WD repeat</keyword>
<dbReference type="GeneID" id="73329321"/>
<comment type="caution">
    <text evidence="6">The sequence shown here is derived from an EMBL/GenBank/DDBJ whole genome shotgun (WGS) entry which is preliminary data.</text>
</comment>
<dbReference type="PROSITE" id="PS00678">
    <property type="entry name" value="WD_REPEATS_1"/>
    <property type="match status" value="5"/>
</dbReference>
<dbReference type="InterPro" id="IPR015943">
    <property type="entry name" value="WD40/YVTN_repeat-like_dom_sf"/>
</dbReference>
<evidence type="ECO:0000256" key="1">
    <source>
        <dbReference type="ARBA" id="ARBA00022574"/>
    </source>
</evidence>
<dbReference type="PRINTS" id="PR00320">
    <property type="entry name" value="GPROTEINBRPT"/>
</dbReference>
<organism evidence="6 7">
    <name type="scientific">Colletotrichum spaethianum</name>
    <dbReference type="NCBI Taxonomy" id="700344"/>
    <lineage>
        <taxon>Eukaryota</taxon>
        <taxon>Fungi</taxon>
        <taxon>Dikarya</taxon>
        <taxon>Ascomycota</taxon>
        <taxon>Pezizomycotina</taxon>
        <taxon>Sordariomycetes</taxon>
        <taxon>Hypocreomycetidae</taxon>
        <taxon>Glomerellales</taxon>
        <taxon>Glomerellaceae</taxon>
        <taxon>Colletotrichum</taxon>
        <taxon>Colletotrichum spaethianum species complex</taxon>
    </lineage>
</organism>
<dbReference type="PROSITE" id="PS50837">
    <property type="entry name" value="NACHT"/>
    <property type="match status" value="1"/>
</dbReference>
<dbReference type="SMART" id="SM00320">
    <property type="entry name" value="WD40"/>
    <property type="match status" value="6"/>
</dbReference>
<dbReference type="Pfam" id="PF00400">
    <property type="entry name" value="WD40"/>
    <property type="match status" value="2"/>
</dbReference>
<sequence length="1248" mass="139186">MSPSWWRSVKPKKRSSRQGSPQASPLPPVAPPPPASTPPQKSPASLQDRLWNQAYDELKSSESEIVKAYEKFLLTELQDGCSGTITAKNQIEVDSEKRWHQMQRLTQAGLQRTEKSASVKQKISNGMQIISPVKAVMEKAVQAAPQAAIAWVGVSFAFEILANPLTEPGINRDGISYVMLTMDWYWNLVDLLLDEKSAGPALEGLRGQLEKHIVQLYQKLLLYQMKSVCLYHRNLVAVFFRDVVKLDDWTGQLDDIKAAEGHVKSVSKQYNSEKMHKHLLDMAAIAMLQYEQLQGITSAIQDLARLQEETRHNQADKDCLKDLLQTDPRHDKTRIQDTKGGLLRDSYSWILDHPDFQLWRKEAQSRLLWIRGDPGKGKTMLVCGIIDELEKDPANKLSYFFCQATERSLDNATAVLRGLIYSLAAQYPRLISYVRDEHDSGGKQRFEGLNAWEVMSKVLETMLLDPILDGVLLIIDALDECGVDRPKLLNFIARVSSSSRANWIVSSRNWPDIEETLDSTTQKVAIRLELNEKSVSGAVHTYIQYKVDKLAALKSYDDVTRNTVQNYLIDNSNGTFLWVALVCQELASDKVRKWHTLNVIKKFPPGLESLYGRMIDHISDSNDADLCKEILATVSVIYRPVTLQELMCIMQSPTQFDNDLQFLEEIVRSCGSFLTLREGTVYFVHQSAKDFLLDEANKAFNQILPFGIAQQHHTIFLRSLEELSRKLRRDIYGLCVPGVDIEDVSPPDPDPLAPLKYSCIHWVDHLKDSNSVEATICGDMQITHTFLKYKYLYWLEALSLLRSMSQAVLAVQKLETLLASEGTQQLFELVRDACRFVLSHRSVVESYPLQIYMTALVFSPTGSLVRQNFQAEAPTWISVMPDIEANWSACLQTLEGHSDDVTSVAFSSDGQRLASGSDDHTVKVWDTATGACLQTFEGHSSRVTSVAFSSDGQRLASGSGDYTVKVWDTATGACLQTFKGHSDYVRSVAFSSDGQRFASGSDDHTVKVWDTATGACLQTFEGHSSRVTSVAFSSDGQRLASGSNDYTVKVWDTATGACLQTFKGHSDYVRSVAFSSDVQRLASGSDDRTVKVWDTATGACLQTLKGHGSWVRSVAFSSDGQRLASGSNDYTVKVWDTATGECLQTFETETVITQISFDTRNDACLSTNIGTLSLGPSVTATSSPEASSRKPFIHGYGIGFDRTWIVKDGKRFLWLPTDYRPVESDVAGSRVALGCSSGRVLWVKLLDV</sequence>
<dbReference type="CDD" id="cd00200">
    <property type="entry name" value="WD40"/>
    <property type="match status" value="1"/>
</dbReference>
<feature type="repeat" description="WD" evidence="3">
    <location>
        <begin position="1020"/>
        <end position="1061"/>
    </location>
</feature>
<dbReference type="Gene3D" id="3.40.50.300">
    <property type="entry name" value="P-loop containing nucleotide triphosphate hydrolases"/>
    <property type="match status" value="1"/>
</dbReference>
<evidence type="ECO:0000313" key="6">
    <source>
        <dbReference type="EMBL" id="GKT48338.1"/>
    </source>
</evidence>
<gene>
    <name evidence="6" type="ORF">ColSpa_08519</name>
</gene>
<dbReference type="InterPro" id="IPR001680">
    <property type="entry name" value="WD40_rpt"/>
</dbReference>
<evidence type="ECO:0000256" key="2">
    <source>
        <dbReference type="ARBA" id="ARBA00022737"/>
    </source>
</evidence>
<dbReference type="PANTHER" id="PTHR19848:SF8">
    <property type="entry name" value="F-BOX AND WD REPEAT DOMAIN CONTAINING 7"/>
    <property type="match status" value="1"/>
</dbReference>
<dbReference type="Gene3D" id="2.130.10.10">
    <property type="entry name" value="YVTN repeat-like/Quinoprotein amine dehydrogenase"/>
    <property type="match status" value="3"/>
</dbReference>
<dbReference type="PANTHER" id="PTHR19848">
    <property type="entry name" value="WD40 REPEAT PROTEIN"/>
    <property type="match status" value="1"/>
</dbReference>
<evidence type="ECO:0000313" key="7">
    <source>
        <dbReference type="Proteomes" id="UP001055115"/>
    </source>
</evidence>
<name>A0AA37P9V8_9PEZI</name>
<dbReference type="Proteomes" id="UP001055115">
    <property type="component" value="Unassembled WGS sequence"/>
</dbReference>
<dbReference type="InterPro" id="IPR031359">
    <property type="entry name" value="NACHT_N"/>
</dbReference>
<feature type="domain" description="NACHT" evidence="5">
    <location>
        <begin position="366"/>
        <end position="517"/>
    </location>
</feature>
<feature type="repeat" description="WD" evidence="3">
    <location>
        <begin position="894"/>
        <end position="935"/>
    </location>
</feature>
<reference evidence="6 7" key="1">
    <citation type="submission" date="2022-03" db="EMBL/GenBank/DDBJ databases">
        <title>Genome data of Colletotrichum spp.</title>
        <authorList>
            <person name="Utami Y.D."/>
            <person name="Hiruma K."/>
        </authorList>
    </citation>
    <scope>NUCLEOTIDE SEQUENCE [LARGE SCALE GENOMIC DNA]</scope>
    <source>
        <strain evidence="6 7">MAFF 239500</strain>
    </source>
</reference>
<dbReference type="PROSITE" id="PS50082">
    <property type="entry name" value="WD_REPEATS_2"/>
    <property type="match status" value="6"/>
</dbReference>
<dbReference type="Pfam" id="PF17100">
    <property type="entry name" value="NACHT_N"/>
    <property type="match status" value="1"/>
</dbReference>
<keyword evidence="2" id="KW-0677">Repeat</keyword>
<dbReference type="PROSITE" id="PS50294">
    <property type="entry name" value="WD_REPEATS_REGION"/>
    <property type="match status" value="6"/>
</dbReference>
<dbReference type="Pfam" id="PF24883">
    <property type="entry name" value="NPHP3_N"/>
    <property type="match status" value="1"/>
</dbReference>
<dbReference type="SUPFAM" id="SSF52540">
    <property type="entry name" value="P-loop containing nucleoside triphosphate hydrolases"/>
    <property type="match status" value="1"/>
</dbReference>
<proteinExistence type="predicted"/>
<dbReference type="InterPro" id="IPR019775">
    <property type="entry name" value="WD40_repeat_CS"/>
</dbReference>
<evidence type="ECO:0000256" key="3">
    <source>
        <dbReference type="PROSITE-ProRule" id="PRU00221"/>
    </source>
</evidence>
<feature type="repeat" description="WD" evidence="3">
    <location>
        <begin position="1062"/>
        <end position="1103"/>
    </location>
</feature>
<dbReference type="Pfam" id="PF25173">
    <property type="entry name" value="Beta-prop_WDR3_1st"/>
    <property type="match status" value="1"/>
</dbReference>
<dbReference type="InterPro" id="IPR056884">
    <property type="entry name" value="NPHP3-like_N"/>
</dbReference>
<protein>
    <submittedName>
        <fullName evidence="6">Vegetative incompatibility protein HET-E-1</fullName>
    </submittedName>
</protein>
<feature type="repeat" description="WD" evidence="3">
    <location>
        <begin position="978"/>
        <end position="1019"/>
    </location>
</feature>
<feature type="repeat" description="WD" evidence="3">
    <location>
        <begin position="1104"/>
        <end position="1145"/>
    </location>
</feature>
<dbReference type="InterPro" id="IPR007111">
    <property type="entry name" value="NACHT_NTPase"/>
</dbReference>
<dbReference type="SUPFAM" id="SSF50978">
    <property type="entry name" value="WD40 repeat-like"/>
    <property type="match status" value="1"/>
</dbReference>
<dbReference type="InterPro" id="IPR020472">
    <property type="entry name" value="WD40_PAC1"/>
</dbReference>
<dbReference type="InterPro" id="IPR027417">
    <property type="entry name" value="P-loop_NTPase"/>
</dbReference>
<feature type="compositionally biased region" description="Pro residues" evidence="4">
    <location>
        <begin position="24"/>
        <end position="41"/>
    </location>
</feature>
<dbReference type="InterPro" id="IPR036322">
    <property type="entry name" value="WD40_repeat_dom_sf"/>
</dbReference>
<evidence type="ECO:0000259" key="5">
    <source>
        <dbReference type="PROSITE" id="PS50837"/>
    </source>
</evidence>
<keyword evidence="7" id="KW-1185">Reference proteome</keyword>